<dbReference type="InterPro" id="IPR036397">
    <property type="entry name" value="RNaseH_sf"/>
</dbReference>
<evidence type="ECO:0000313" key="4">
    <source>
        <dbReference type="EMBL" id="TNJ53146.1"/>
    </source>
</evidence>
<dbReference type="Pfam" id="PF01527">
    <property type="entry name" value="HTH_Tnp_1"/>
    <property type="match status" value="1"/>
</dbReference>
<dbReference type="Pfam" id="PF13333">
    <property type="entry name" value="rve_2"/>
    <property type="match status" value="1"/>
</dbReference>
<dbReference type="Pfam" id="PF00665">
    <property type="entry name" value="rve"/>
    <property type="match status" value="1"/>
</dbReference>
<evidence type="ECO:0000256" key="2">
    <source>
        <dbReference type="SAM" id="Coils"/>
    </source>
</evidence>
<keyword evidence="2" id="KW-0175">Coiled coil</keyword>
<feature type="coiled-coil region" evidence="2">
    <location>
        <begin position="62"/>
        <end position="118"/>
    </location>
</feature>
<dbReference type="GO" id="GO:0006313">
    <property type="term" value="P:DNA transposition"/>
    <property type="evidence" value="ECO:0007669"/>
    <property type="project" value="InterPro"/>
</dbReference>
<dbReference type="InterPro" id="IPR012337">
    <property type="entry name" value="RNaseH-like_sf"/>
</dbReference>
<dbReference type="NCBIfam" id="NF033516">
    <property type="entry name" value="transpos_IS3"/>
    <property type="match status" value="1"/>
</dbReference>
<dbReference type="InterPro" id="IPR036388">
    <property type="entry name" value="WH-like_DNA-bd_sf"/>
</dbReference>
<dbReference type="InterPro" id="IPR001584">
    <property type="entry name" value="Integrase_cat-core"/>
</dbReference>
<dbReference type="GO" id="GO:0004803">
    <property type="term" value="F:transposase activity"/>
    <property type="evidence" value="ECO:0007669"/>
    <property type="project" value="InterPro"/>
</dbReference>
<dbReference type="EMBL" id="VDCQ01000150">
    <property type="protein sequence ID" value="TNJ53146.1"/>
    <property type="molecule type" value="Genomic_DNA"/>
</dbReference>
<reference evidence="4 5" key="1">
    <citation type="submission" date="2019-05" db="EMBL/GenBank/DDBJ databases">
        <title>We sequenced the genome of Paenibacillus hemerocallicola KCTC 33185 for further insight into its adaptation and study the phylogeny of Paenibacillus.</title>
        <authorList>
            <person name="Narsing Rao M.P."/>
        </authorList>
    </citation>
    <scope>NUCLEOTIDE SEQUENCE [LARGE SCALE GENOMIC DNA]</scope>
    <source>
        <strain evidence="4 5">KCTC 33185</strain>
    </source>
</reference>
<dbReference type="InterPro" id="IPR010921">
    <property type="entry name" value="Trp_repressor/repl_initiator"/>
</dbReference>
<sequence length="382" mass="45254">MEKRNRYTPEFKAKVVLEVLQEQQTVNEIAAKYEVSPVMVSRWKAEFMERASTVFDKKTSETEKMKKEYESKQEHLEKLVGQLTVEVDWLKKKNLASNESLESRKAMVERESKDINIKRQAELLSVNRTSIYRPSKEQQMSELNIGIMHRIDEIYTKHPHFGYRTMTAFLRDRGYAINRKRVRRLMRIMGLEAIYPKPNLSKRLHAKYCRPYLLRGLTIDRPNQVWGIDITYIRMGKGFMYLFNIIDWYSRKVIDYELSSTLEKGFVLKCLKRAFSRCKPEIMNSDQGSHFTNAAYLDLLAQEDVKVSMDGKGRATDNSRTERYFRSLKYECIYLNEFEDPRALRKGIARYVQFYNQERPHQSLHDGKPDQFYAHKVENIAS</sequence>
<protein>
    <submittedName>
        <fullName evidence="4">IS3 family transposase</fullName>
    </submittedName>
</protein>
<evidence type="ECO:0000259" key="3">
    <source>
        <dbReference type="PROSITE" id="PS50994"/>
    </source>
</evidence>
<dbReference type="InterPro" id="IPR050900">
    <property type="entry name" value="Transposase_IS3/IS150/IS904"/>
</dbReference>
<dbReference type="InterPro" id="IPR048020">
    <property type="entry name" value="Transpos_IS3"/>
</dbReference>
<dbReference type="PANTHER" id="PTHR46889">
    <property type="entry name" value="TRANSPOSASE INSF FOR INSERTION SEQUENCE IS3B-RELATED"/>
    <property type="match status" value="1"/>
</dbReference>
<evidence type="ECO:0000313" key="5">
    <source>
        <dbReference type="Proteomes" id="UP000307943"/>
    </source>
</evidence>
<keyword evidence="5" id="KW-1185">Reference proteome</keyword>
<dbReference type="Gene3D" id="3.30.420.10">
    <property type="entry name" value="Ribonuclease H-like superfamily/Ribonuclease H"/>
    <property type="match status" value="1"/>
</dbReference>
<dbReference type="OrthoDB" id="9775203at2"/>
<dbReference type="InterPro" id="IPR025948">
    <property type="entry name" value="HTH-like_dom"/>
</dbReference>
<accession>A0A5C4SUQ6</accession>
<comment type="caution">
    <text evidence="4">The sequence shown here is derived from an EMBL/GenBank/DDBJ whole genome shotgun (WGS) entry which is preliminary data.</text>
</comment>
<proteinExistence type="predicted"/>
<gene>
    <name evidence="4" type="ORF">FE784_40500</name>
</gene>
<evidence type="ECO:0000256" key="1">
    <source>
        <dbReference type="ARBA" id="ARBA00002286"/>
    </source>
</evidence>
<dbReference type="GO" id="GO:0043565">
    <property type="term" value="F:sequence-specific DNA binding"/>
    <property type="evidence" value="ECO:0007669"/>
    <property type="project" value="InterPro"/>
</dbReference>
<dbReference type="SUPFAM" id="SSF48295">
    <property type="entry name" value="TrpR-like"/>
    <property type="match status" value="1"/>
</dbReference>
<dbReference type="AlphaFoldDB" id="A0A5C4SUQ6"/>
<dbReference type="Gene3D" id="1.10.10.10">
    <property type="entry name" value="Winged helix-like DNA-binding domain superfamily/Winged helix DNA-binding domain"/>
    <property type="match status" value="1"/>
</dbReference>
<dbReference type="PANTHER" id="PTHR46889:SF4">
    <property type="entry name" value="TRANSPOSASE INSO FOR INSERTION SEQUENCE ELEMENT IS911B-RELATED"/>
    <property type="match status" value="1"/>
</dbReference>
<dbReference type="Pfam" id="PF13276">
    <property type="entry name" value="HTH_21"/>
    <property type="match status" value="1"/>
</dbReference>
<dbReference type="SUPFAM" id="SSF53098">
    <property type="entry name" value="Ribonuclease H-like"/>
    <property type="match status" value="1"/>
</dbReference>
<dbReference type="InterPro" id="IPR002514">
    <property type="entry name" value="Transposase_8"/>
</dbReference>
<comment type="function">
    <text evidence="1">Involved in the transposition of the insertion sequence.</text>
</comment>
<dbReference type="PROSITE" id="PS50994">
    <property type="entry name" value="INTEGRASE"/>
    <property type="match status" value="1"/>
</dbReference>
<dbReference type="Proteomes" id="UP000307943">
    <property type="component" value="Unassembled WGS sequence"/>
</dbReference>
<organism evidence="4 5">
    <name type="scientific">Paenibacillus hemerocallicola</name>
    <dbReference type="NCBI Taxonomy" id="1172614"/>
    <lineage>
        <taxon>Bacteria</taxon>
        <taxon>Bacillati</taxon>
        <taxon>Bacillota</taxon>
        <taxon>Bacilli</taxon>
        <taxon>Bacillales</taxon>
        <taxon>Paenibacillaceae</taxon>
        <taxon>Paenibacillus</taxon>
    </lineage>
</organism>
<name>A0A5C4SUQ6_9BACL</name>
<feature type="domain" description="Integrase catalytic" evidence="3">
    <location>
        <begin position="218"/>
        <end position="377"/>
    </location>
</feature>
<dbReference type="GO" id="GO:0015074">
    <property type="term" value="P:DNA integration"/>
    <property type="evidence" value="ECO:0007669"/>
    <property type="project" value="InterPro"/>
</dbReference>
<dbReference type="RefSeq" id="WP_139607974.1">
    <property type="nucleotide sequence ID" value="NZ_VDCQ01000150.1"/>
</dbReference>